<evidence type="ECO:0000313" key="4">
    <source>
        <dbReference type="EMBL" id="ERL83936.1"/>
    </source>
</evidence>
<dbReference type="EMBL" id="KB630113">
    <property type="protein sequence ID" value="ERL83403.1"/>
    <property type="molecule type" value="Genomic_DNA"/>
</dbReference>
<evidence type="ECO:0000313" key="2">
    <source>
        <dbReference type="EMBL" id="ENN74559.1"/>
    </source>
</evidence>
<keyword evidence="1" id="KW-0732">Signal</keyword>
<evidence type="ECO:0000256" key="1">
    <source>
        <dbReference type="SAM" id="SignalP"/>
    </source>
</evidence>
<dbReference type="OMA" id="GGAACNC"/>
<feature type="chain" id="PRO_5010971693" description="WSC domain-containing protein" evidence="1">
    <location>
        <begin position="22"/>
        <end position="207"/>
    </location>
</feature>
<evidence type="ECO:0008006" key="8">
    <source>
        <dbReference type="Google" id="ProtNLM"/>
    </source>
</evidence>
<dbReference type="Proteomes" id="UP000019118">
    <property type="component" value="Unassembled WGS sequence"/>
</dbReference>
<organism evidence="2">
    <name type="scientific">Dendroctonus ponderosae</name>
    <name type="common">Mountain pine beetle</name>
    <dbReference type="NCBI Taxonomy" id="77166"/>
    <lineage>
        <taxon>Eukaryota</taxon>
        <taxon>Metazoa</taxon>
        <taxon>Ecdysozoa</taxon>
        <taxon>Arthropoda</taxon>
        <taxon>Hexapoda</taxon>
        <taxon>Insecta</taxon>
        <taxon>Pterygota</taxon>
        <taxon>Neoptera</taxon>
        <taxon>Endopterygota</taxon>
        <taxon>Coleoptera</taxon>
        <taxon>Polyphaga</taxon>
        <taxon>Cucujiformia</taxon>
        <taxon>Curculionidae</taxon>
        <taxon>Scolytinae</taxon>
        <taxon>Dendroctonus</taxon>
    </lineage>
</organism>
<proteinExistence type="predicted"/>
<evidence type="ECO:0000313" key="3">
    <source>
        <dbReference type="EMBL" id="ERL83403.1"/>
    </source>
</evidence>
<dbReference type="EMBL" id="KB630897">
    <property type="protein sequence ID" value="ERL83936.1"/>
    <property type="molecule type" value="Genomic_DNA"/>
</dbReference>
<feature type="signal peptide" evidence="1">
    <location>
        <begin position="1"/>
        <end position="21"/>
    </location>
</feature>
<dbReference type="HOGENOM" id="CLU_1456309_0_0_1"/>
<dbReference type="AlphaFoldDB" id="N6T362"/>
<reference evidence="5" key="2">
    <citation type="submission" date="2024-08" db="UniProtKB">
        <authorList>
            <consortium name="EnsemblMetazoa"/>
        </authorList>
    </citation>
    <scope>IDENTIFICATION</scope>
</reference>
<gene>
    <name evidence="5" type="primary">109540665</name>
    <name evidence="3" type="ORF">D910_00359</name>
    <name evidence="4" type="ORF">D910_01229</name>
    <name evidence="2" type="ORF">YQE_08881</name>
</gene>
<sequence>MERTSIIPGMLLLLFAFGAHARNLRTNYDDSALQPILSQSHRTRICYELCMSGLGGTPCGDTCFDLMPTNLPLVGQNQNSQNESDNNGTSIRVYNATARDDSCTVLCKNRLGYPLCACTYDDSKLYATNFMEICSAFCVSYGYQLYGCQNCSLYREYIINKSSDPNNPFDTASMDLDGSVSIGWEAWCREECSDGNGGAACNCDLLP</sequence>
<dbReference type="KEGG" id="dpa:109540665"/>
<evidence type="ECO:0000313" key="6">
    <source>
        <dbReference type="Proteomes" id="UP000019118"/>
    </source>
</evidence>
<feature type="non-terminal residue" evidence="2">
    <location>
        <position position="1"/>
    </location>
</feature>
<dbReference type="OrthoDB" id="8173223at2759"/>
<evidence type="ECO:0000313" key="5">
    <source>
        <dbReference type="EnsemblMetazoa" id="XP_019764668.1"/>
    </source>
</evidence>
<protein>
    <recommendedName>
        <fullName evidence="8">WSC domain-containing protein</fullName>
    </recommendedName>
</protein>
<dbReference type="EnsemblMetazoa" id="XM_019909109.1">
    <property type="protein sequence ID" value="XP_019764668.1"/>
    <property type="gene ID" value="LOC109540665"/>
</dbReference>
<evidence type="ECO:0000313" key="7">
    <source>
        <dbReference type="Proteomes" id="UP000030742"/>
    </source>
</evidence>
<dbReference type="Proteomes" id="UP000030742">
    <property type="component" value="Unassembled WGS sequence"/>
</dbReference>
<dbReference type="EMBL" id="KB741039">
    <property type="protein sequence ID" value="ENN74559.1"/>
    <property type="molecule type" value="Genomic_DNA"/>
</dbReference>
<keyword evidence="6" id="KW-1185">Reference proteome</keyword>
<reference evidence="6 7" key="1">
    <citation type="journal article" date="2013" name="Genome Biol.">
        <title>Draft genome of the mountain pine beetle, Dendroctonus ponderosae Hopkins, a major forest pest.</title>
        <authorList>
            <person name="Keeling C.I."/>
            <person name="Yuen M.M."/>
            <person name="Liao N.Y."/>
            <person name="Docking T.R."/>
            <person name="Chan S.K."/>
            <person name="Taylor G.A."/>
            <person name="Palmquist D.L."/>
            <person name="Jackman S.D."/>
            <person name="Nguyen A."/>
            <person name="Li M."/>
            <person name="Henderson H."/>
            <person name="Janes J.K."/>
            <person name="Zhao Y."/>
            <person name="Pandoh P."/>
            <person name="Moore R."/>
            <person name="Sperling F.A."/>
            <person name="Huber D.P."/>
            <person name="Birol I."/>
            <person name="Jones S.J."/>
            <person name="Bohlmann J."/>
        </authorList>
    </citation>
    <scope>NUCLEOTIDE SEQUENCE</scope>
</reference>
<name>N6T362_DENPD</name>
<accession>N6T362</accession>